<evidence type="ECO:0000256" key="6">
    <source>
        <dbReference type="ARBA" id="ARBA00023004"/>
    </source>
</evidence>
<organism evidence="16 17">
    <name type="scientific">Caulobacter segnis</name>
    <dbReference type="NCBI Taxonomy" id="88688"/>
    <lineage>
        <taxon>Bacteria</taxon>
        <taxon>Pseudomonadati</taxon>
        <taxon>Pseudomonadota</taxon>
        <taxon>Alphaproteobacteria</taxon>
        <taxon>Caulobacterales</taxon>
        <taxon>Caulobacteraceae</taxon>
        <taxon>Caulobacter</taxon>
    </lineage>
</organism>
<keyword evidence="16" id="KW-0675">Receptor</keyword>
<keyword evidence="9 11" id="KW-0472">Membrane</keyword>
<dbReference type="SMART" id="SM00965">
    <property type="entry name" value="STN"/>
    <property type="match status" value="1"/>
</dbReference>
<comment type="similarity">
    <text evidence="11 13">Belongs to the TonB-dependent receptor family.</text>
</comment>
<accession>A0ABM6TFU6</accession>
<keyword evidence="5 11" id="KW-0812">Transmembrane</keyword>
<evidence type="ECO:0000313" key="17">
    <source>
        <dbReference type="Proteomes" id="UP000240527"/>
    </source>
</evidence>
<evidence type="ECO:0000256" key="13">
    <source>
        <dbReference type="RuleBase" id="RU003357"/>
    </source>
</evidence>
<dbReference type="PANTHER" id="PTHR32552:SF81">
    <property type="entry name" value="TONB-DEPENDENT OUTER MEMBRANE RECEPTOR"/>
    <property type="match status" value="1"/>
</dbReference>
<protein>
    <submittedName>
        <fullName evidence="16">TonB-dependent receptor</fullName>
    </submittedName>
</protein>
<dbReference type="Pfam" id="PF00593">
    <property type="entry name" value="TonB_dep_Rec_b-barrel"/>
    <property type="match status" value="1"/>
</dbReference>
<evidence type="ECO:0000256" key="1">
    <source>
        <dbReference type="ARBA" id="ARBA00004571"/>
    </source>
</evidence>
<comment type="subcellular location">
    <subcellularLocation>
        <location evidence="1 11">Cell outer membrane</location>
        <topology evidence="1 11">Multi-pass membrane protein</topology>
    </subcellularLocation>
</comment>
<keyword evidence="2 11" id="KW-0813">Transport</keyword>
<dbReference type="SUPFAM" id="SSF56935">
    <property type="entry name" value="Porins"/>
    <property type="match status" value="1"/>
</dbReference>
<evidence type="ECO:0000256" key="14">
    <source>
        <dbReference type="SAM" id="SignalP"/>
    </source>
</evidence>
<keyword evidence="4" id="KW-0410">Iron transport</keyword>
<proteinExistence type="inferred from homology"/>
<evidence type="ECO:0000256" key="12">
    <source>
        <dbReference type="PROSITE-ProRule" id="PRU10143"/>
    </source>
</evidence>
<keyword evidence="3 11" id="KW-1134">Transmembrane beta strand</keyword>
<dbReference type="Gene3D" id="3.55.50.30">
    <property type="match status" value="1"/>
</dbReference>
<dbReference type="InterPro" id="IPR036942">
    <property type="entry name" value="Beta-barrel_TonB_sf"/>
</dbReference>
<dbReference type="PROSITE" id="PS00430">
    <property type="entry name" value="TONB_DEPENDENT_REC_1"/>
    <property type="match status" value="1"/>
</dbReference>
<dbReference type="InterPro" id="IPR011662">
    <property type="entry name" value="Secretin/TonB_short_N"/>
</dbReference>
<evidence type="ECO:0000256" key="8">
    <source>
        <dbReference type="ARBA" id="ARBA00023077"/>
    </source>
</evidence>
<feature type="short sequence motif" description="TonB box" evidence="12">
    <location>
        <begin position="117"/>
        <end position="123"/>
    </location>
</feature>
<dbReference type="InterPro" id="IPR010916">
    <property type="entry name" value="TonB_box_CS"/>
</dbReference>
<dbReference type="Proteomes" id="UP000240527">
    <property type="component" value="Chromosome"/>
</dbReference>
<evidence type="ECO:0000313" key="16">
    <source>
        <dbReference type="EMBL" id="AVQ02026.1"/>
    </source>
</evidence>
<evidence type="ECO:0000256" key="10">
    <source>
        <dbReference type="ARBA" id="ARBA00023237"/>
    </source>
</evidence>
<feature type="domain" description="Secretin/TonB short N-terminal" evidence="15">
    <location>
        <begin position="50"/>
        <end position="101"/>
    </location>
</feature>
<name>A0ABM6TFU6_9CAUL</name>
<keyword evidence="8 12" id="KW-0798">TonB box</keyword>
<keyword evidence="6" id="KW-0408">Iron</keyword>
<evidence type="ECO:0000256" key="5">
    <source>
        <dbReference type="ARBA" id="ARBA00022692"/>
    </source>
</evidence>
<evidence type="ECO:0000256" key="3">
    <source>
        <dbReference type="ARBA" id="ARBA00022452"/>
    </source>
</evidence>
<feature type="chain" id="PRO_5047356122" evidence="14">
    <location>
        <begin position="26"/>
        <end position="791"/>
    </location>
</feature>
<gene>
    <name evidence="16" type="ORF">B7G68_09320</name>
</gene>
<sequence length="791" mass="84524">MMRKTTLAGGAAALALLTCAMPAAAQQRTFNVPAQGVASAISAFARQAGLQVVAPADGLEGVRTQALKGPMDARAALRKLIDGTGLEIVSDSNGVIVLRRATTQATAIEPEPIALDTIIVTAQKREEAAQGVPISLTAFSGRAVETYRLESLRDISRLTPGLLVSSFSQSSPTIAIRGATNTFTQIGANKPVAVVIDDLFVPRNSAAAFELYGLNSVQVLKGPQGTLFGRNVTGGAIVLDTGKPAYGDASGAIRIGAGDYDLKQVDGRVDIPVGDTLAFRLAGSLKQHEGYGKDRLTGREQDDLDSKSLRAQARLQASDDVEVLLGADYAEDHNGGRTLSSKAAGSDGDRRTSELGYNQGFARNQWGASGRIYWNAPVGQVTAITGYRGSQSGEDYSGTGASYRFLTGTNTQSVNRDVDDVGLFSQEVRWASPKWSRGDLVAGVYFADEDAKRQLRTRGLAAVSGVALSDVLTDQAVKTRSYAAFVDGTLRLPAAFDLTLGARYTHDEKTASLVRTDFVRPATGSFMARDLKADWSEVTPRAVLSWTPREDFKVYGSVTRGYTAGGFNTDAAVITALTKPFDPETVTNYELGVKSQWLADTLRINASVFHMDYKDKQELFFNNLTRVLTITNAGQATVEGAEVEIAWRPLPWLNLSANYGLLDTVYDDFVIPGGAVNTGNPLGSSPRNKGSLAADVRVPLDGAGYVTGAISWAYTDSYYTGATKDPNLHIDSYALTNLSLGYESQDGRWMLTAWAKNLGDVDFLLTPSTQGVLAEYLGEPRTVGVMLSAKF</sequence>
<dbReference type="Gene3D" id="2.40.170.20">
    <property type="entry name" value="TonB-dependent receptor, beta-barrel domain"/>
    <property type="match status" value="1"/>
</dbReference>
<dbReference type="InterPro" id="IPR012910">
    <property type="entry name" value="Plug_dom"/>
</dbReference>
<dbReference type="RefSeq" id="WP_106907134.1">
    <property type="nucleotide sequence ID" value="NZ_CP027850.1"/>
</dbReference>
<reference evidence="16 17" key="1">
    <citation type="journal article" date="2015" name="Biotechnol. Bioeng.">
        <title>Genome sequence and phenotypic characterization of Caulobacter segnis.</title>
        <authorList>
            <person name="Patel S."/>
            <person name="Fletcher B."/>
            <person name="Scott D.C."/>
            <person name="Ely B."/>
        </authorList>
    </citation>
    <scope>NUCLEOTIDE SEQUENCE [LARGE SCALE GENOMIC DNA]</scope>
    <source>
        <strain evidence="16 17">TK0059</strain>
    </source>
</reference>
<evidence type="ECO:0000256" key="9">
    <source>
        <dbReference type="ARBA" id="ARBA00023136"/>
    </source>
</evidence>
<evidence type="ECO:0000256" key="11">
    <source>
        <dbReference type="PROSITE-ProRule" id="PRU01360"/>
    </source>
</evidence>
<keyword evidence="17" id="KW-1185">Reference proteome</keyword>
<keyword evidence="7" id="KW-0406">Ion transport</keyword>
<dbReference type="EMBL" id="CP027850">
    <property type="protein sequence ID" value="AVQ02026.1"/>
    <property type="molecule type" value="Genomic_DNA"/>
</dbReference>
<evidence type="ECO:0000256" key="7">
    <source>
        <dbReference type="ARBA" id="ARBA00023065"/>
    </source>
</evidence>
<evidence type="ECO:0000259" key="15">
    <source>
        <dbReference type="SMART" id="SM00965"/>
    </source>
</evidence>
<evidence type="ECO:0000256" key="2">
    <source>
        <dbReference type="ARBA" id="ARBA00022448"/>
    </source>
</evidence>
<keyword evidence="10 11" id="KW-0998">Cell outer membrane</keyword>
<feature type="signal peptide" evidence="14">
    <location>
        <begin position="1"/>
        <end position="25"/>
    </location>
</feature>
<dbReference type="PANTHER" id="PTHR32552">
    <property type="entry name" value="FERRICHROME IRON RECEPTOR-RELATED"/>
    <property type="match status" value="1"/>
</dbReference>
<dbReference type="PROSITE" id="PS52016">
    <property type="entry name" value="TONB_DEPENDENT_REC_3"/>
    <property type="match status" value="1"/>
</dbReference>
<evidence type="ECO:0000256" key="4">
    <source>
        <dbReference type="ARBA" id="ARBA00022496"/>
    </source>
</evidence>
<keyword evidence="14" id="KW-0732">Signal</keyword>
<dbReference type="InterPro" id="IPR000531">
    <property type="entry name" value="Beta-barrel_TonB"/>
</dbReference>
<dbReference type="InterPro" id="IPR039426">
    <property type="entry name" value="TonB-dep_rcpt-like"/>
</dbReference>
<dbReference type="Pfam" id="PF07715">
    <property type="entry name" value="Plug"/>
    <property type="match status" value="1"/>
</dbReference>